<proteinExistence type="predicted"/>
<dbReference type="Pfam" id="PF02518">
    <property type="entry name" value="HATPase_c"/>
    <property type="match status" value="1"/>
</dbReference>
<keyword evidence="11" id="KW-1185">Reference proteome</keyword>
<dbReference type="RefSeq" id="XP_008087787.1">
    <property type="nucleotide sequence ID" value="XM_008089596.1"/>
</dbReference>
<evidence type="ECO:0000259" key="7">
    <source>
        <dbReference type="PROSITE" id="PS50109"/>
    </source>
</evidence>
<dbReference type="InterPro" id="IPR011006">
    <property type="entry name" value="CheY-like_superfamily"/>
</dbReference>
<dbReference type="PROSITE" id="PS50113">
    <property type="entry name" value="PAC"/>
    <property type="match status" value="1"/>
</dbReference>
<dbReference type="SUPFAM" id="SSF55785">
    <property type="entry name" value="PYP-like sensor domain (PAS domain)"/>
    <property type="match status" value="1"/>
</dbReference>
<dbReference type="InterPro" id="IPR003594">
    <property type="entry name" value="HATPase_dom"/>
</dbReference>
<evidence type="ECO:0000256" key="5">
    <source>
        <dbReference type="ARBA" id="ARBA00022777"/>
    </source>
</evidence>
<evidence type="ECO:0000256" key="3">
    <source>
        <dbReference type="ARBA" id="ARBA00022553"/>
    </source>
</evidence>
<dbReference type="InterPro" id="IPR036097">
    <property type="entry name" value="HisK_dim/P_sf"/>
</dbReference>
<dbReference type="InterPro" id="IPR000700">
    <property type="entry name" value="PAS-assoc_C"/>
</dbReference>
<dbReference type="SMART" id="SM00387">
    <property type="entry name" value="HATPase_c"/>
    <property type="match status" value="1"/>
</dbReference>
<dbReference type="InterPro" id="IPR035965">
    <property type="entry name" value="PAS-like_dom_sf"/>
</dbReference>
<sequence>MFKIRMMGDSYTTRKRKVFDWINNPDLDSITPFQRFILDTDWEKSPVGPISQWPAQLKQMVMLVVQDASPAILYWGDEATALYNEPYKEVIGNKHLRLFGQSPAISSPEVWEPLRALLQKQRDDFQAIVEGDYFLLLDRWSFLEETYHSFKLTPIIGEEGWVVGTHGTVMEVTETVISDRRMTVVQNLARVLTEASSIKELWERIIKGLSIEAAEKDLPLVLLYSTQLAKRDLRRQSFPSVSNSSDFLEVTLEGCIGARAGHALAPDSLSLYDTNPVGMGANLRKALDAMAPVVVEIAEVDEPLEWRGYGKATHGVICPIIPKGSNSVLAFLCIALNPHRPYDKDYKRFVHHLIHQVTQPQLSSIILREEVENRQNAARQAAIDRERLSRELTASETRFEKFAARVPLGLGILTPEGKSLSANEMWVNITQLQQGDEMDAWSDVIVPSEVPAVLEAWSFMVQEKKPVNIQTQMWRGPQLPSKLDAEGNKELDIIYILVALYPDLDENGEILTIMSCITDITDLKLSEIQLTKKMEQAIEMKKQQERFIDMTSHEMRNPLSALIGCADEITGALRECRVVIEKKGLNSLTRSANEFQHEANLLSESLENADTIIYCALHQKRIIDDILTLSRLDSNLLMVSPEPTRPIEVIKAALKMFEAELKRAEIGLDFIEDRSLSDLNVDWILMDSSRVLQVLINLVTNAIKFTKNEKTRHIKITMLASLTKPSDNNASGIEYVRKIASSQDQTTRPEWGDGQAIYLTISVTDTGRGLSCSEKKNLFTLFQQASPKTHVQYGGSGLGLFISRQLTEMQGGEIGVSSESGKGSTFEFYVKGRRLLSPPEDDEVLRRSNGVQLMVREDALREACGGVEISAPKREEEAGIDGMTLPFRVPLRQTFHILVVEDNLVNQKVVMKQLRKAGHVVSVANHGLEAIEFIQKTNYWNGNGTTNGNVSERRGSGQRKGYELDVVLMDLEMPVMDGLSCVKWFRESQRDGRIKGHVPVIAVTANARKDQIMTYLEAGMDDVTTKPYRMQDMLRQIEKLVGKHRGD</sequence>
<dbReference type="PRINTS" id="PR00344">
    <property type="entry name" value="BCTRLSENSOR"/>
</dbReference>
<dbReference type="EC" id="2.7.13.3" evidence="2"/>
<dbReference type="EMBL" id="KE145372">
    <property type="protein sequence ID" value="EPE24872.1"/>
    <property type="molecule type" value="Genomic_DNA"/>
</dbReference>
<evidence type="ECO:0000313" key="11">
    <source>
        <dbReference type="Proteomes" id="UP000016922"/>
    </source>
</evidence>
<dbReference type="InterPro" id="IPR004358">
    <property type="entry name" value="Sig_transdc_His_kin-like_C"/>
</dbReference>
<name>S3CEG3_GLAL2</name>
<keyword evidence="3 6" id="KW-0597">Phosphoprotein</keyword>
<dbReference type="InterPro" id="IPR005467">
    <property type="entry name" value="His_kinase_dom"/>
</dbReference>
<comment type="catalytic activity">
    <reaction evidence="1">
        <text>ATP + protein L-histidine = ADP + protein N-phospho-L-histidine.</text>
        <dbReference type="EC" id="2.7.13.3"/>
    </reaction>
</comment>
<evidence type="ECO:0000313" key="10">
    <source>
        <dbReference type="EMBL" id="EPE24872.1"/>
    </source>
</evidence>
<feature type="modified residue" description="4-aspartylphosphate" evidence="6">
    <location>
        <position position="970"/>
    </location>
</feature>
<dbReference type="PROSITE" id="PS50110">
    <property type="entry name" value="RESPONSE_REGULATORY"/>
    <property type="match status" value="1"/>
</dbReference>
<dbReference type="KEGG" id="glz:GLAREA_11453"/>
<dbReference type="SUPFAM" id="SSF55874">
    <property type="entry name" value="ATPase domain of HSP90 chaperone/DNA topoisomerase II/histidine kinase"/>
    <property type="match status" value="1"/>
</dbReference>
<keyword evidence="10" id="KW-0413">Isomerase</keyword>
<dbReference type="PANTHER" id="PTHR43047:SF72">
    <property type="entry name" value="OSMOSENSING HISTIDINE PROTEIN KINASE SLN1"/>
    <property type="match status" value="1"/>
</dbReference>
<dbReference type="SUPFAM" id="SSF52172">
    <property type="entry name" value="CheY-like"/>
    <property type="match status" value="1"/>
</dbReference>
<dbReference type="OMA" id="SANEMWV"/>
<dbReference type="InterPro" id="IPR003661">
    <property type="entry name" value="HisK_dim/P_dom"/>
</dbReference>
<dbReference type="HOGENOM" id="CLU_000445_82_4_1"/>
<dbReference type="OrthoDB" id="60033at2759"/>
<keyword evidence="5 10" id="KW-0418">Kinase</keyword>
<reference evidence="10 11" key="1">
    <citation type="journal article" date="2013" name="BMC Genomics">
        <title>Genomics-driven discovery of the pneumocandin biosynthetic gene cluster in the fungus Glarea lozoyensis.</title>
        <authorList>
            <person name="Chen L."/>
            <person name="Yue Q."/>
            <person name="Zhang X."/>
            <person name="Xiang M."/>
            <person name="Wang C."/>
            <person name="Li S."/>
            <person name="Che Y."/>
            <person name="Ortiz-Lopez F.J."/>
            <person name="Bills G.F."/>
            <person name="Liu X."/>
            <person name="An Z."/>
        </authorList>
    </citation>
    <scope>NUCLEOTIDE SEQUENCE [LARGE SCALE GENOMIC DNA]</scope>
    <source>
        <strain evidence="11">ATCC 20868 / MF5171</strain>
    </source>
</reference>
<evidence type="ECO:0000256" key="6">
    <source>
        <dbReference type="PROSITE-ProRule" id="PRU00169"/>
    </source>
</evidence>
<gene>
    <name evidence="10" type="ORF">GLAREA_11453</name>
</gene>
<dbReference type="InterPro" id="IPR036890">
    <property type="entry name" value="HATPase_C_sf"/>
</dbReference>
<feature type="domain" description="Histidine kinase" evidence="7">
    <location>
        <begin position="550"/>
        <end position="834"/>
    </location>
</feature>
<evidence type="ECO:0000259" key="9">
    <source>
        <dbReference type="PROSITE" id="PS50113"/>
    </source>
</evidence>
<feature type="domain" description="PAC" evidence="9">
    <location>
        <begin position="477"/>
        <end position="532"/>
    </location>
</feature>
<protein>
    <recommendedName>
        <fullName evidence="2">histidine kinase</fullName>
        <ecNumber evidence="2">2.7.13.3</ecNumber>
    </recommendedName>
</protein>
<dbReference type="GeneID" id="19470494"/>
<dbReference type="AlphaFoldDB" id="S3CEG3"/>
<keyword evidence="4" id="KW-0808">Transferase</keyword>
<dbReference type="GO" id="GO:0005886">
    <property type="term" value="C:plasma membrane"/>
    <property type="evidence" value="ECO:0007669"/>
    <property type="project" value="TreeGrafter"/>
</dbReference>
<dbReference type="Gene3D" id="1.10.287.130">
    <property type="match status" value="1"/>
</dbReference>
<evidence type="ECO:0000259" key="8">
    <source>
        <dbReference type="PROSITE" id="PS50110"/>
    </source>
</evidence>
<dbReference type="CDD" id="cd00082">
    <property type="entry name" value="HisKA"/>
    <property type="match status" value="1"/>
</dbReference>
<dbReference type="GO" id="GO:0016853">
    <property type="term" value="F:isomerase activity"/>
    <property type="evidence" value="ECO:0007669"/>
    <property type="project" value="UniProtKB-KW"/>
</dbReference>
<dbReference type="GO" id="GO:0009927">
    <property type="term" value="F:histidine phosphotransfer kinase activity"/>
    <property type="evidence" value="ECO:0007669"/>
    <property type="project" value="TreeGrafter"/>
</dbReference>
<organism evidence="10 11">
    <name type="scientific">Glarea lozoyensis (strain ATCC 20868 / MF5171)</name>
    <dbReference type="NCBI Taxonomy" id="1116229"/>
    <lineage>
        <taxon>Eukaryota</taxon>
        <taxon>Fungi</taxon>
        <taxon>Dikarya</taxon>
        <taxon>Ascomycota</taxon>
        <taxon>Pezizomycotina</taxon>
        <taxon>Leotiomycetes</taxon>
        <taxon>Helotiales</taxon>
        <taxon>Helotiaceae</taxon>
        <taxon>Glarea</taxon>
    </lineage>
</organism>
<dbReference type="CDD" id="cd17546">
    <property type="entry name" value="REC_hyHK_CKI1_RcsC-like"/>
    <property type="match status" value="1"/>
</dbReference>
<feature type="domain" description="Response regulatory" evidence="8">
    <location>
        <begin position="896"/>
        <end position="1041"/>
    </location>
</feature>
<evidence type="ECO:0000256" key="2">
    <source>
        <dbReference type="ARBA" id="ARBA00012438"/>
    </source>
</evidence>
<dbReference type="Pfam" id="PF00512">
    <property type="entry name" value="HisKA"/>
    <property type="match status" value="1"/>
</dbReference>
<evidence type="ECO:0000256" key="4">
    <source>
        <dbReference type="ARBA" id="ARBA00022679"/>
    </source>
</evidence>
<dbReference type="Gene3D" id="3.40.50.2300">
    <property type="match status" value="1"/>
</dbReference>
<dbReference type="Gene3D" id="3.30.565.10">
    <property type="entry name" value="Histidine kinase-like ATPase, C-terminal domain"/>
    <property type="match status" value="1"/>
</dbReference>
<dbReference type="SUPFAM" id="SSF47384">
    <property type="entry name" value="Homodimeric domain of signal transducing histidine kinase"/>
    <property type="match status" value="1"/>
</dbReference>
<dbReference type="eggNOG" id="KOG0519">
    <property type="taxonomic scope" value="Eukaryota"/>
</dbReference>
<dbReference type="Pfam" id="PF00072">
    <property type="entry name" value="Response_reg"/>
    <property type="match status" value="1"/>
</dbReference>
<dbReference type="SMART" id="SM00448">
    <property type="entry name" value="REC"/>
    <property type="match status" value="1"/>
</dbReference>
<dbReference type="Proteomes" id="UP000016922">
    <property type="component" value="Unassembled WGS sequence"/>
</dbReference>
<dbReference type="PANTHER" id="PTHR43047">
    <property type="entry name" value="TWO-COMPONENT HISTIDINE PROTEIN KINASE"/>
    <property type="match status" value="1"/>
</dbReference>
<evidence type="ECO:0000256" key="1">
    <source>
        <dbReference type="ARBA" id="ARBA00000085"/>
    </source>
</evidence>
<dbReference type="InterPro" id="IPR001789">
    <property type="entry name" value="Sig_transdc_resp-reg_receiver"/>
</dbReference>
<dbReference type="PROSITE" id="PS50109">
    <property type="entry name" value="HIS_KIN"/>
    <property type="match status" value="1"/>
</dbReference>
<dbReference type="Gene3D" id="3.30.450.20">
    <property type="entry name" value="PAS domain"/>
    <property type="match status" value="2"/>
</dbReference>
<dbReference type="GO" id="GO:0000155">
    <property type="term" value="F:phosphorelay sensor kinase activity"/>
    <property type="evidence" value="ECO:0007669"/>
    <property type="project" value="InterPro"/>
</dbReference>
<dbReference type="SMART" id="SM00388">
    <property type="entry name" value="HisKA"/>
    <property type="match status" value="1"/>
</dbReference>
<accession>S3CEG3</accession>